<reference evidence="2" key="1">
    <citation type="submission" date="2017-09" db="EMBL/GenBank/DDBJ databases">
        <title>Depth-based differentiation of microbial function through sediment-hosted aquifers and enrichment of novel symbionts in the deep terrestrial subsurface.</title>
        <authorList>
            <person name="Probst A.J."/>
            <person name="Ladd B."/>
            <person name="Jarett J.K."/>
            <person name="Geller-Mcgrath D.E."/>
            <person name="Sieber C.M.K."/>
            <person name="Emerson J.B."/>
            <person name="Anantharaman K."/>
            <person name="Thomas B.C."/>
            <person name="Malmstrom R."/>
            <person name="Stieglmeier M."/>
            <person name="Klingl A."/>
            <person name="Woyke T."/>
            <person name="Ryan C.M."/>
            <person name="Banfield J.F."/>
        </authorList>
    </citation>
    <scope>NUCLEOTIDE SEQUENCE [LARGE SCALE GENOMIC DNA]</scope>
</reference>
<proteinExistence type="predicted"/>
<evidence type="ECO:0000313" key="2">
    <source>
        <dbReference type="Proteomes" id="UP000230136"/>
    </source>
</evidence>
<feature type="non-terminal residue" evidence="1">
    <location>
        <position position="1"/>
    </location>
</feature>
<accession>A0A2M8DQU8</accession>
<dbReference type="AlphaFoldDB" id="A0A2M8DQU8"/>
<name>A0A2M8DQU8_9BACT</name>
<dbReference type="Proteomes" id="UP000230136">
    <property type="component" value="Unassembled WGS sequence"/>
</dbReference>
<evidence type="ECO:0000313" key="1">
    <source>
        <dbReference type="EMBL" id="PJC01627.1"/>
    </source>
</evidence>
<organism evidence="1 2">
    <name type="scientific">Candidatus Komeilibacteria bacterium CG_4_9_14_0_8_um_filter_36_9</name>
    <dbReference type="NCBI Taxonomy" id="1974473"/>
    <lineage>
        <taxon>Bacteria</taxon>
        <taxon>Candidatus Komeiliibacteriota</taxon>
    </lineage>
</organism>
<sequence length="314" mass="35883">NRKLTKINMMEGIILAGNTITPITIIKKGDGQSGHTLLYPEPNGCMREITGALKRIILNGGRDLDKHITKDRTESFEGGNTVTMTKGLKVSYMQWLIYSYLKRRAEQVVETTDRSDDIFVSKARSKDQEGCDWVRIGTIADFKPAVIESIKEELGDEFQKLGNNWLFTNLNSLKQKFLVDQTEIREYVVNIELTVAKPAQVIIHKPQQQQKAQLTSIGVIAQSKFDNLQEAIAPAREFWDLIQVVLSYSFDPECQFATEMIELQKSLTTSCADEMFTLNEAIRAQEVTIRQMREVFDEILLRAEFKTFTDQMKE</sequence>
<comment type="caution">
    <text evidence="1">The sequence shown here is derived from an EMBL/GenBank/DDBJ whole genome shotgun (WGS) entry which is preliminary data.</text>
</comment>
<gene>
    <name evidence="1" type="ORF">CO073_03130</name>
</gene>
<dbReference type="EMBL" id="PFSY01000145">
    <property type="protein sequence ID" value="PJC01627.1"/>
    <property type="molecule type" value="Genomic_DNA"/>
</dbReference>
<protein>
    <submittedName>
        <fullName evidence="1">Uncharacterized protein</fullName>
    </submittedName>
</protein>